<dbReference type="AlphaFoldDB" id="A0A814KU63"/>
<proteinExistence type="predicted"/>
<organism evidence="1 2">
    <name type="scientific">Brachionus calyciflorus</name>
    <dbReference type="NCBI Taxonomy" id="104777"/>
    <lineage>
        <taxon>Eukaryota</taxon>
        <taxon>Metazoa</taxon>
        <taxon>Spiralia</taxon>
        <taxon>Gnathifera</taxon>
        <taxon>Rotifera</taxon>
        <taxon>Eurotatoria</taxon>
        <taxon>Monogononta</taxon>
        <taxon>Pseudotrocha</taxon>
        <taxon>Ploima</taxon>
        <taxon>Brachionidae</taxon>
        <taxon>Brachionus</taxon>
    </lineage>
</organism>
<gene>
    <name evidence="1" type="ORF">OXX778_LOCUS19053</name>
</gene>
<comment type="caution">
    <text evidence="1">The sequence shown here is derived from an EMBL/GenBank/DDBJ whole genome shotgun (WGS) entry which is preliminary data.</text>
</comment>
<dbReference type="EMBL" id="CAJNOC010005574">
    <property type="protein sequence ID" value="CAF1055962.1"/>
    <property type="molecule type" value="Genomic_DNA"/>
</dbReference>
<protein>
    <submittedName>
        <fullName evidence="1">Uncharacterized protein</fullName>
    </submittedName>
</protein>
<dbReference type="PRINTS" id="PR01345">
    <property type="entry name" value="CERVTRCPTASE"/>
</dbReference>
<reference evidence="1" key="1">
    <citation type="submission" date="2021-02" db="EMBL/GenBank/DDBJ databases">
        <authorList>
            <person name="Nowell W R."/>
        </authorList>
    </citation>
    <scope>NUCLEOTIDE SEQUENCE</scope>
    <source>
        <strain evidence="1">Ploen Becks lab</strain>
    </source>
</reference>
<dbReference type="Proteomes" id="UP000663879">
    <property type="component" value="Unassembled WGS sequence"/>
</dbReference>
<evidence type="ECO:0000313" key="2">
    <source>
        <dbReference type="Proteomes" id="UP000663879"/>
    </source>
</evidence>
<accession>A0A814KU63</accession>
<keyword evidence="2" id="KW-1185">Reference proteome</keyword>
<evidence type="ECO:0000313" key="1">
    <source>
        <dbReference type="EMBL" id="CAF1055962.1"/>
    </source>
</evidence>
<sequence length="108" mass="12809">MMGMIKKAFKHINCKSFLLLYQALVMPHLDYAVSVWNPFLKQDINLIEKVQERATTMIKTLKHLSYEDRLVKLGLSSLEIRRIRDDLIQFFTTNTTTSTYYYFVILKI</sequence>
<name>A0A814KU63_9BILA</name>
<dbReference type="OrthoDB" id="426210at2759"/>